<protein>
    <submittedName>
        <fullName evidence="10">Alpha-glucosidase</fullName>
    </submittedName>
</protein>
<accession>A0A6I6K523</accession>
<dbReference type="InterPro" id="IPR019563">
    <property type="entry name" value="GH97_catalytic"/>
</dbReference>
<evidence type="ECO:0000259" key="8">
    <source>
        <dbReference type="Pfam" id="PF14508"/>
    </source>
</evidence>
<evidence type="ECO:0000313" key="11">
    <source>
        <dbReference type="Proteomes" id="UP000428260"/>
    </source>
</evidence>
<name>A0A6I6K523_9BACT</name>
<evidence type="ECO:0000256" key="3">
    <source>
        <dbReference type="ARBA" id="ARBA00022801"/>
    </source>
</evidence>
<evidence type="ECO:0000256" key="4">
    <source>
        <dbReference type="ARBA" id="ARBA00022837"/>
    </source>
</evidence>
<dbReference type="Proteomes" id="UP000428260">
    <property type="component" value="Chromosome"/>
</dbReference>
<dbReference type="PANTHER" id="PTHR35803">
    <property type="entry name" value="GLUCAN 1,4-ALPHA-GLUCOSIDASE SUSB-RELATED"/>
    <property type="match status" value="1"/>
</dbReference>
<feature type="domain" description="Glycosyl-hydrolase 97 N-terminal" evidence="8">
    <location>
        <begin position="32"/>
        <end position="271"/>
    </location>
</feature>
<dbReference type="InterPro" id="IPR029483">
    <property type="entry name" value="GH97_C"/>
</dbReference>
<dbReference type="GO" id="GO:0016798">
    <property type="term" value="F:hydrolase activity, acting on glycosyl bonds"/>
    <property type="evidence" value="ECO:0007669"/>
    <property type="project" value="UniProtKB-KW"/>
</dbReference>
<feature type="chain" id="PRO_5026347114" evidence="6">
    <location>
        <begin position="22"/>
        <end position="644"/>
    </location>
</feature>
<dbReference type="Gene3D" id="2.60.40.1180">
    <property type="entry name" value="Golgi alpha-mannosidase II"/>
    <property type="match status" value="1"/>
</dbReference>
<dbReference type="InterPro" id="IPR029486">
    <property type="entry name" value="GH97_N"/>
</dbReference>
<dbReference type="InterPro" id="IPR052720">
    <property type="entry name" value="Glycosyl_hydrolase_97"/>
</dbReference>
<dbReference type="InterPro" id="IPR014718">
    <property type="entry name" value="GH-type_carb-bd"/>
</dbReference>
<dbReference type="PROSITE" id="PS51257">
    <property type="entry name" value="PROKAR_LIPOPROTEIN"/>
    <property type="match status" value="1"/>
</dbReference>
<reference evidence="10 11" key="1">
    <citation type="submission" date="2019-11" db="EMBL/GenBank/DDBJ databases">
        <authorList>
            <person name="Zheng R.K."/>
            <person name="Sun C.M."/>
        </authorList>
    </citation>
    <scope>NUCLEOTIDE SEQUENCE [LARGE SCALE GENOMIC DNA]</scope>
    <source>
        <strain evidence="10 11">WC007</strain>
    </source>
</reference>
<dbReference type="EMBL" id="CP046401">
    <property type="protein sequence ID" value="QGY47512.1"/>
    <property type="molecule type" value="Genomic_DNA"/>
</dbReference>
<dbReference type="InterPro" id="IPR013785">
    <property type="entry name" value="Aldolase_TIM"/>
</dbReference>
<dbReference type="PANTHER" id="PTHR35803:SF2">
    <property type="entry name" value="RETAINING ALPHA-GALACTOSIDASE"/>
    <property type="match status" value="1"/>
</dbReference>
<keyword evidence="11" id="KW-1185">Reference proteome</keyword>
<dbReference type="InterPro" id="IPR013780">
    <property type="entry name" value="Glyco_hydro_b"/>
</dbReference>
<evidence type="ECO:0000256" key="5">
    <source>
        <dbReference type="ARBA" id="ARBA00023295"/>
    </source>
</evidence>
<keyword evidence="3" id="KW-0378">Hydrolase</keyword>
<dbReference type="GO" id="GO:0030246">
    <property type="term" value="F:carbohydrate binding"/>
    <property type="evidence" value="ECO:0007669"/>
    <property type="project" value="InterPro"/>
</dbReference>
<keyword evidence="4" id="KW-0106">Calcium</keyword>
<evidence type="ECO:0000256" key="2">
    <source>
        <dbReference type="ARBA" id="ARBA00011245"/>
    </source>
</evidence>
<dbReference type="Pfam" id="PF10566">
    <property type="entry name" value="Glyco_hydro_97"/>
    <property type="match status" value="1"/>
</dbReference>
<evidence type="ECO:0000256" key="1">
    <source>
        <dbReference type="ARBA" id="ARBA00001913"/>
    </source>
</evidence>
<dbReference type="RefSeq" id="WP_158871468.1">
    <property type="nucleotide sequence ID" value="NZ_CP046401.1"/>
</dbReference>
<evidence type="ECO:0000259" key="9">
    <source>
        <dbReference type="Pfam" id="PF14509"/>
    </source>
</evidence>
<dbReference type="Pfam" id="PF14509">
    <property type="entry name" value="GH97_C"/>
    <property type="match status" value="1"/>
</dbReference>
<dbReference type="Gene3D" id="2.70.98.10">
    <property type="match status" value="1"/>
</dbReference>
<dbReference type="Pfam" id="PF14508">
    <property type="entry name" value="GH97_N"/>
    <property type="match status" value="1"/>
</dbReference>
<evidence type="ECO:0000259" key="7">
    <source>
        <dbReference type="Pfam" id="PF10566"/>
    </source>
</evidence>
<dbReference type="Gene3D" id="3.20.20.70">
    <property type="entry name" value="Aldolase class I"/>
    <property type="match status" value="1"/>
</dbReference>
<dbReference type="KEGG" id="mcos:GM418_28730"/>
<feature type="domain" description="Glycosyl-hydrolase 97 catalytic" evidence="7">
    <location>
        <begin position="301"/>
        <end position="438"/>
    </location>
</feature>
<gene>
    <name evidence="10" type="ORF">GM418_28730</name>
</gene>
<dbReference type="InterPro" id="IPR017853">
    <property type="entry name" value="GH"/>
</dbReference>
<evidence type="ECO:0000313" key="10">
    <source>
        <dbReference type="EMBL" id="QGY47512.1"/>
    </source>
</evidence>
<evidence type="ECO:0000256" key="6">
    <source>
        <dbReference type="SAM" id="SignalP"/>
    </source>
</evidence>
<proteinExistence type="predicted"/>
<keyword evidence="6" id="KW-0732">Signal</keyword>
<comment type="subunit">
    <text evidence="2">Monomer.</text>
</comment>
<dbReference type="AlphaFoldDB" id="A0A6I6K523"/>
<dbReference type="SUPFAM" id="SSF51445">
    <property type="entry name" value="(Trans)glycosidases"/>
    <property type="match status" value="1"/>
</dbReference>
<sequence length="644" mass="72399">MKNLILLLVTLLFIAGCTSNKTEFKISNNGVEAQVLQLKNHQISYTVKKDGHVIIDTSLIGIVVNEKSLGSNSKIRLSERFSEEFDYSMFGGKNTAYHKTNISKFEIKEKDGFTWFLEFLVSAEGVAYRYIVPGTGTQDVKGELSSFRFPNNTKVWYFERNNDWKLKSHAGEWLCSDISQMPAISKMGPVQGLTLTCEMPAGGYALVAEAALYNYSGMRLEAIGDNTFKANFAEGEKGFEIEGDILTPWRCILLADDLNSLVNNTLVPSLNPKPDGRLFADMSWIKPGKAAWYWWSGKFSTFEAEKRTVDNAEKLGFEYTMVDEGWERWSNKWETITELCNYAKNKNVGIFLWKHSNQLNFPENGYALMAGFLDSLKQTGAVGVKVDFMNGETKSLIDFDEALLKLAAERKLMVNFHGCQQSSGEYRTYPNEVSREGIRGVELNNMKEGPLSASHNAALPFTRYVTGHADYTPLAFTAPGETTWAHQLATLVCYYSPFQCIAENPEYLLKTQKIQPAINFINEVPSVWDETFVLPQSKIGELAILARRKGNDWYLGVLSAGEKKQLQVNCNFLKEGNYSAEIFSDDILAEPVPLEGLNPRANLTKRNTAIPFKKEVIICDKNNNLMLNIAANGGAVIWFKAREK</sequence>
<feature type="signal peptide" evidence="6">
    <location>
        <begin position="1"/>
        <end position="21"/>
    </location>
</feature>
<keyword evidence="5" id="KW-0326">Glycosidase</keyword>
<feature type="domain" description="Glycosyl-hydrolase 97 C-terminal oligomerisation" evidence="9">
    <location>
        <begin position="527"/>
        <end position="640"/>
    </location>
</feature>
<organism evidence="10 11">
    <name type="scientific">Maribellus comscasis</name>
    <dbReference type="NCBI Taxonomy" id="2681766"/>
    <lineage>
        <taxon>Bacteria</taxon>
        <taxon>Pseudomonadati</taxon>
        <taxon>Bacteroidota</taxon>
        <taxon>Bacteroidia</taxon>
        <taxon>Marinilabiliales</taxon>
        <taxon>Prolixibacteraceae</taxon>
        <taxon>Maribellus</taxon>
    </lineage>
</organism>
<comment type="cofactor">
    <cofactor evidence="1">
        <name>Ca(2+)</name>
        <dbReference type="ChEBI" id="CHEBI:29108"/>
    </cofactor>
</comment>